<keyword evidence="2" id="KW-1185">Reference proteome</keyword>
<dbReference type="EMBL" id="CP064030">
    <property type="protein sequence ID" value="QRN53013.1"/>
    <property type="molecule type" value="Genomic_DNA"/>
</dbReference>
<dbReference type="RefSeq" id="WP_188800245.1">
    <property type="nucleotide sequence ID" value="NZ_BMIZ01000002.1"/>
</dbReference>
<sequence>MSITLTPPPSAKEVVCCAATEADMARERIYIKSETHTIATTNDTEVGASVAKVELPEGRKRRVTSGEITMARTVFGRGVDYDKVWVHHGGWWLFMGRQDPNTAVTPNGEMYYPNAIYQYDFSSPQIDPRNRALFMHEMVHVWQYQMGYAVKRHGLTVTSRGESAYAYRLTPDSHLCDFNMEQQGNIMSDYYMICVLQNPAKAFNPGNNPELLRKVMEPFIANPRDKNHLSR</sequence>
<evidence type="ECO:0000313" key="1">
    <source>
        <dbReference type="EMBL" id="QRN53013.1"/>
    </source>
</evidence>
<proteinExistence type="predicted"/>
<organism evidence="1 2">
    <name type="scientific">Dyella caseinilytica</name>
    <dbReference type="NCBI Taxonomy" id="1849581"/>
    <lineage>
        <taxon>Bacteria</taxon>
        <taxon>Pseudomonadati</taxon>
        <taxon>Pseudomonadota</taxon>
        <taxon>Gammaproteobacteria</taxon>
        <taxon>Lysobacterales</taxon>
        <taxon>Rhodanobacteraceae</taxon>
        <taxon>Dyella</taxon>
    </lineage>
</organism>
<accession>A0ABX7GSR9</accession>
<evidence type="ECO:0000313" key="2">
    <source>
        <dbReference type="Proteomes" id="UP000663181"/>
    </source>
</evidence>
<name>A0ABX7GSR9_9GAMM</name>
<dbReference type="Proteomes" id="UP000663181">
    <property type="component" value="Chromosome"/>
</dbReference>
<evidence type="ECO:0008006" key="3">
    <source>
        <dbReference type="Google" id="ProtNLM"/>
    </source>
</evidence>
<reference evidence="1 2" key="1">
    <citation type="submission" date="2020-10" db="EMBL/GenBank/DDBJ databases">
        <title>Phylogeny of dyella-like bacteria.</title>
        <authorList>
            <person name="Fu J."/>
        </authorList>
    </citation>
    <scope>NUCLEOTIDE SEQUENCE [LARGE SCALE GENOMIC DNA]</scope>
    <source>
        <strain evidence="1 2">DHOB09</strain>
    </source>
</reference>
<gene>
    <name evidence="1" type="ORF">ISN74_16455</name>
</gene>
<protein>
    <recommendedName>
        <fullName evidence="3">Type IV secretion protein Rhs</fullName>
    </recommendedName>
</protein>